<comment type="caution">
    <text evidence="6">The sequence shown here is derived from an EMBL/GenBank/DDBJ whole genome shotgun (WGS) entry which is preliminary data.</text>
</comment>
<dbReference type="PRINTS" id="PR00039">
    <property type="entry name" value="HTHLYSR"/>
</dbReference>
<dbReference type="GO" id="GO:0003677">
    <property type="term" value="F:DNA binding"/>
    <property type="evidence" value="ECO:0007669"/>
    <property type="project" value="UniProtKB-KW"/>
</dbReference>
<dbReference type="InterPro" id="IPR005119">
    <property type="entry name" value="LysR_subst-bd"/>
</dbReference>
<accession>A0A2S4LUE4</accession>
<dbReference type="SUPFAM" id="SSF46785">
    <property type="entry name" value="Winged helix' DNA-binding domain"/>
    <property type="match status" value="1"/>
</dbReference>
<evidence type="ECO:0000313" key="6">
    <source>
        <dbReference type="EMBL" id="POR46077.1"/>
    </source>
</evidence>
<dbReference type="PANTHER" id="PTHR30419:SF14">
    <property type="entry name" value="LYSR FAMILY TRANSCRIPTIONAL REGULATOR"/>
    <property type="match status" value="1"/>
</dbReference>
<protein>
    <submittedName>
        <fullName evidence="6">LysR family transcriptional regulator</fullName>
    </submittedName>
</protein>
<dbReference type="PROSITE" id="PS50931">
    <property type="entry name" value="HTH_LYSR"/>
    <property type="match status" value="1"/>
</dbReference>
<keyword evidence="4" id="KW-0804">Transcription</keyword>
<dbReference type="RefSeq" id="WP_103707506.1">
    <property type="nucleotide sequence ID" value="NZ_PQGA01000027.1"/>
</dbReference>
<dbReference type="Proteomes" id="UP000237381">
    <property type="component" value="Unassembled WGS sequence"/>
</dbReference>
<comment type="similarity">
    <text evidence="1">Belongs to the LysR transcriptional regulatory family.</text>
</comment>
<dbReference type="Pfam" id="PF03466">
    <property type="entry name" value="LysR_substrate"/>
    <property type="match status" value="1"/>
</dbReference>
<dbReference type="Gene3D" id="1.10.10.10">
    <property type="entry name" value="Winged helix-like DNA-binding domain superfamily/Winged helix DNA-binding domain"/>
    <property type="match status" value="1"/>
</dbReference>
<dbReference type="GO" id="GO:0003700">
    <property type="term" value="F:DNA-binding transcription factor activity"/>
    <property type="evidence" value="ECO:0007669"/>
    <property type="project" value="InterPro"/>
</dbReference>
<dbReference type="CDD" id="cd08440">
    <property type="entry name" value="PBP2_LTTR_like_4"/>
    <property type="match status" value="1"/>
</dbReference>
<dbReference type="InterPro" id="IPR050950">
    <property type="entry name" value="HTH-type_LysR_regulators"/>
</dbReference>
<evidence type="ECO:0000256" key="2">
    <source>
        <dbReference type="ARBA" id="ARBA00023015"/>
    </source>
</evidence>
<dbReference type="FunFam" id="1.10.10.10:FF:000001">
    <property type="entry name" value="LysR family transcriptional regulator"/>
    <property type="match status" value="1"/>
</dbReference>
<evidence type="ECO:0000256" key="4">
    <source>
        <dbReference type="ARBA" id="ARBA00023163"/>
    </source>
</evidence>
<feature type="domain" description="HTH lysR-type" evidence="5">
    <location>
        <begin position="3"/>
        <end position="60"/>
    </location>
</feature>
<dbReference type="EMBL" id="PQGA01000027">
    <property type="protein sequence ID" value="POR46077.1"/>
    <property type="molecule type" value="Genomic_DNA"/>
</dbReference>
<evidence type="ECO:0000256" key="1">
    <source>
        <dbReference type="ARBA" id="ARBA00009437"/>
    </source>
</evidence>
<evidence type="ECO:0000313" key="7">
    <source>
        <dbReference type="Proteomes" id="UP000237381"/>
    </source>
</evidence>
<keyword evidence="3" id="KW-0238">DNA-binding</keyword>
<dbReference type="PANTHER" id="PTHR30419">
    <property type="entry name" value="HTH-TYPE TRANSCRIPTIONAL REGULATOR YBHD"/>
    <property type="match status" value="1"/>
</dbReference>
<name>A0A2S4LUE4_9BURK</name>
<dbReference type="Pfam" id="PF00126">
    <property type="entry name" value="HTH_1"/>
    <property type="match status" value="1"/>
</dbReference>
<evidence type="ECO:0000256" key="3">
    <source>
        <dbReference type="ARBA" id="ARBA00023125"/>
    </source>
</evidence>
<keyword evidence="7" id="KW-1185">Reference proteome</keyword>
<sequence>MNVTLRQLRVFIEVARLQSFSRAGDEIGLTQSAVSRCVRELEAEMGVKLVDRTTRDVQLTDVGANLIATIPRLIGDLDDALREIREIGEQRRGRVVVAASPTVACRLMPEVVAACGRQFPYVTLGLRDDVQSDVLRKVRSGEVDFGVVIGPFVGALAAEDLETELLAKDSFCVVVRGDHPLAARDEVPWKALDGERLVMLDHASGSRPLIDAVMHEQGVNARIVQELGHPATVFGLVEAGVGVSVLPWLALPVPAGSSLLARSLVPRAERTVELVRRRDRSLSPAAEAVWTLIRELGGDR</sequence>
<dbReference type="InterPro" id="IPR000847">
    <property type="entry name" value="LysR_HTH_N"/>
</dbReference>
<reference evidence="6 7" key="1">
    <citation type="submission" date="2018-01" db="EMBL/GenBank/DDBJ databases">
        <title>Genomic Encyclopedia of Type Strains, Phase III (KMG-III): the genomes of soil and plant-associated and newly described type strains.</title>
        <authorList>
            <person name="Whitman W."/>
        </authorList>
    </citation>
    <scope>NUCLEOTIDE SEQUENCE [LARGE SCALE GENOMIC DNA]</scope>
    <source>
        <strain evidence="6 7">JCM 18070</strain>
    </source>
</reference>
<dbReference type="GO" id="GO:0005829">
    <property type="term" value="C:cytosol"/>
    <property type="evidence" value="ECO:0007669"/>
    <property type="project" value="TreeGrafter"/>
</dbReference>
<dbReference type="InterPro" id="IPR036388">
    <property type="entry name" value="WH-like_DNA-bd_sf"/>
</dbReference>
<dbReference type="SUPFAM" id="SSF53850">
    <property type="entry name" value="Periplasmic binding protein-like II"/>
    <property type="match status" value="1"/>
</dbReference>
<evidence type="ECO:0000259" key="5">
    <source>
        <dbReference type="PROSITE" id="PS50931"/>
    </source>
</evidence>
<organism evidence="6 7">
    <name type="scientific">Paraburkholderia eburnea</name>
    <dbReference type="NCBI Taxonomy" id="1189126"/>
    <lineage>
        <taxon>Bacteria</taxon>
        <taxon>Pseudomonadati</taxon>
        <taxon>Pseudomonadota</taxon>
        <taxon>Betaproteobacteria</taxon>
        <taxon>Burkholderiales</taxon>
        <taxon>Burkholderiaceae</taxon>
        <taxon>Paraburkholderia</taxon>
    </lineage>
</organism>
<proteinExistence type="inferred from homology"/>
<dbReference type="OrthoDB" id="8437302at2"/>
<dbReference type="InterPro" id="IPR036390">
    <property type="entry name" value="WH_DNA-bd_sf"/>
</dbReference>
<dbReference type="AlphaFoldDB" id="A0A2S4LUE4"/>
<gene>
    <name evidence="6" type="ORF">B0G62_12759</name>
</gene>
<keyword evidence="2" id="KW-0805">Transcription regulation</keyword>
<dbReference type="Gene3D" id="3.40.190.290">
    <property type="match status" value="1"/>
</dbReference>